<dbReference type="EMBL" id="SMRU01000012">
    <property type="protein sequence ID" value="TDF95628.1"/>
    <property type="molecule type" value="Genomic_DNA"/>
</dbReference>
<dbReference type="InterPro" id="IPR024559">
    <property type="entry name" value="DUF3846"/>
</dbReference>
<dbReference type="Pfam" id="PF12957">
    <property type="entry name" value="DUF3846"/>
    <property type="match status" value="1"/>
</dbReference>
<feature type="domain" description="DUF3846" evidence="1">
    <location>
        <begin position="12"/>
        <end position="113"/>
    </location>
</feature>
<gene>
    <name evidence="2" type="ORF">E1809_11415</name>
</gene>
<evidence type="ECO:0000313" key="2">
    <source>
        <dbReference type="EMBL" id="TDF95628.1"/>
    </source>
</evidence>
<accession>A0A4R5KLA6</accession>
<evidence type="ECO:0000259" key="1">
    <source>
        <dbReference type="Pfam" id="PF12957"/>
    </source>
</evidence>
<organism evidence="2 3">
    <name type="scientific">Arthrobacter terricola</name>
    <dbReference type="NCBI Taxonomy" id="2547396"/>
    <lineage>
        <taxon>Bacteria</taxon>
        <taxon>Bacillati</taxon>
        <taxon>Actinomycetota</taxon>
        <taxon>Actinomycetes</taxon>
        <taxon>Micrococcales</taxon>
        <taxon>Micrococcaceae</taxon>
        <taxon>Arthrobacter</taxon>
    </lineage>
</organism>
<dbReference type="OrthoDB" id="2088281at2"/>
<name>A0A4R5KLA6_9MICC</name>
<proteinExistence type="predicted"/>
<comment type="caution">
    <text evidence="2">The sequence shown here is derived from an EMBL/GenBank/DDBJ whole genome shotgun (WGS) entry which is preliminary data.</text>
</comment>
<dbReference type="AlphaFoldDB" id="A0A4R5KLA6"/>
<evidence type="ECO:0000313" key="3">
    <source>
        <dbReference type="Proteomes" id="UP000295511"/>
    </source>
</evidence>
<dbReference type="Proteomes" id="UP000295511">
    <property type="component" value="Unassembled WGS sequence"/>
</dbReference>
<reference evidence="2 3" key="1">
    <citation type="submission" date="2019-03" db="EMBL/GenBank/DDBJ databases">
        <title>Whole genome sequence of Arthrobacter sp JH1-1.</title>
        <authorList>
            <person name="Trinh H.N."/>
        </authorList>
    </citation>
    <scope>NUCLEOTIDE SEQUENCE [LARGE SCALE GENOMIC DNA]</scope>
    <source>
        <strain evidence="2 3">JH1-1</strain>
    </source>
</reference>
<protein>
    <submittedName>
        <fullName evidence="2">DUF3846 domain-containing protein</fullName>
    </submittedName>
</protein>
<keyword evidence="3" id="KW-1185">Reference proteome</keyword>
<sequence length="166" mass="18498">MGRTAVISAILIPADEETPISLIDIDGLRDMQRAVGGLIEVMDIDRPDATLVINEEGKLISLPMNRRATLACWTHLSRWRGMDALLGDVIIVGRPNDDGDTTSVPDELVNLFFHTETYRIEVTTISDPDTWSGNQRRFTDVWEAYNAGQVLAHKWALVDDVRVVPA</sequence>